<organism evidence="1 2">
    <name type="scientific">Candidatus Glassbacteria bacterium RIFCSPLOWO2_12_FULL_58_11</name>
    <dbReference type="NCBI Taxonomy" id="1817867"/>
    <lineage>
        <taxon>Bacteria</taxon>
        <taxon>Candidatus Glassiibacteriota</taxon>
    </lineage>
</organism>
<evidence type="ECO:0000313" key="1">
    <source>
        <dbReference type="EMBL" id="OGG02764.1"/>
    </source>
</evidence>
<name>A0A1F5YRP5_9BACT</name>
<evidence type="ECO:0008006" key="3">
    <source>
        <dbReference type="Google" id="ProtNLM"/>
    </source>
</evidence>
<dbReference type="AlphaFoldDB" id="A0A1F5YRP5"/>
<dbReference type="EMBL" id="MFIX01000173">
    <property type="protein sequence ID" value="OGG02764.1"/>
    <property type="molecule type" value="Genomic_DNA"/>
</dbReference>
<protein>
    <recommendedName>
        <fullName evidence="3">RiboL-PSP-HEPN domain-containing protein</fullName>
    </recommendedName>
</protein>
<evidence type="ECO:0000313" key="2">
    <source>
        <dbReference type="Proteomes" id="UP000179129"/>
    </source>
</evidence>
<reference evidence="1 2" key="1">
    <citation type="journal article" date="2016" name="Nat. Commun.">
        <title>Thousands of microbial genomes shed light on interconnected biogeochemical processes in an aquifer system.</title>
        <authorList>
            <person name="Anantharaman K."/>
            <person name="Brown C.T."/>
            <person name="Hug L.A."/>
            <person name="Sharon I."/>
            <person name="Castelle C.J."/>
            <person name="Probst A.J."/>
            <person name="Thomas B.C."/>
            <person name="Singh A."/>
            <person name="Wilkins M.J."/>
            <person name="Karaoz U."/>
            <person name="Brodie E.L."/>
            <person name="Williams K.H."/>
            <person name="Hubbard S.S."/>
            <person name="Banfield J.F."/>
        </authorList>
    </citation>
    <scope>NUCLEOTIDE SEQUENCE [LARGE SCALE GENOMIC DNA]</scope>
</reference>
<gene>
    <name evidence="1" type="ORF">A3F83_14725</name>
</gene>
<comment type="caution">
    <text evidence="1">The sequence shown here is derived from an EMBL/GenBank/DDBJ whole genome shotgun (WGS) entry which is preliminary data.</text>
</comment>
<dbReference type="STRING" id="1817867.A3F83_14725"/>
<proteinExistence type="predicted"/>
<accession>A0A1F5YRP5</accession>
<dbReference type="Proteomes" id="UP000179129">
    <property type="component" value="Unassembled WGS sequence"/>
</dbReference>
<sequence length="189" mass="21827">MTVPRDYRGLIKTFREYPQEIQDFYFRFPALVAASDVGWEAPVSYLLVKFEYALMVTLYSGIVRHFGTDPEETWKELKNAMITRNSYKDQFENIFSTALSPALMKKIRQISDTRNELFHGKLPEPARLRKTMIEIFDFSKAFNEFVLKVGCFKPIGSLQGVIKSGKFSKKMAITKWVIKGLGFTKEGII</sequence>